<reference evidence="1" key="1">
    <citation type="submission" date="2022-03" db="EMBL/GenBank/DDBJ databases">
        <title>Genomic analyses of argali, domestic sheep and their hybrids provide insights into chromosomal evolution, heterosis and genetic basis of agronomic traits.</title>
        <authorList>
            <person name="Li M."/>
        </authorList>
    </citation>
    <scope>NUCLEOTIDE SEQUENCE</scope>
    <source>
        <strain evidence="1">F1 hybrid</strain>
    </source>
</reference>
<dbReference type="EMBL" id="CM043037">
    <property type="protein sequence ID" value="KAI4578326.1"/>
    <property type="molecule type" value="Genomic_DNA"/>
</dbReference>
<accession>A0ACB9USM6</accession>
<sequence length="1268" mass="136822">MARRPKAQWQSQGDDSSPGQQEDACEYLLLVLKNNNQSQGRYLLGCGNPALLEPTFQQQNPITDKWTVPGSEAGKGTEGNRESLQTKLRAPDSRGVLCLQFLPTGGRDEKLKFHLVTTRLSLTLVPRILLVFPTVFPTSALLYLAATPQGAGPQANNPTALSLPAKRAQSTHHTPPHTRCCEDGHGPTGGAGVMSAQELVACLCREGDQHLALGETPMATAFYLAAFSCHAPSALRSIRAALPETRGSSVVATLEAWCRGDSQIPAIHWDGMAVVSLTGALACAFLATLCPDHPIAALHSLAGLLAHGHHREVVRRCGVLLDAHSQQSLELRLTRALAWVLSRTQVHTGVADYLQAFVESADQTVAFIHTHQQPYLPALVRALQDYISEHQEAGDGASQQVTNCQGLLVALDPGGIWSITLSPEALLQHGRYEDCRAACSRALEAAPAGRRPQGERLATLLVTRAAATFFLDSGAQDLLRDLHRAFRESPSGARRQFEAVLSAGDRERLHAQVQEAVDLGFSHFQETVRSRPELREDSGRELLVPVTRALRVLCRVAPPGARPALGARLAECLLLAGDTAGARALCERLLRPSRTGDRAGDRAPLMALRGFCALHSGDSGSAQEDFQAVVELGPPHLSGCVRALCGRGLLRVLAGNAFLGALDYVTACRLGPEETLLVTKTYVPWNQRGLLLTVLREEGRKMLQGRPEPGPKSWPGRRTKAAETDSRAVQEGDARGVHQLATLLMELDTEDEAPRLLAADALYRLGCLDDAHKALLAALSRRPQAGPVLVRLAMLQFRRGFSYDANQLVKKVVQSGDTACLQSTLAVFCHEDRQLLWGHCHARALAILRARPGGAKGGAHTREAIAYLSLAIFASGNQATESLLARARCYGFLGQKKTAMFDFTSVLRTEPGNTQALCGRALLHLALDEQKEAVDDILSALRLSPRTAVPEIRSLKPEAQALITQSLSSHCRTLLSQLPDTGARLSDKDAQNLLAAGKALIEIDARQPLWHMLLADVLAAVGSFEEAGAHLQKVLHLTPPSEAARARRGLLRLKKGDVVAAAQDLQCLAETDAQDLGFLLCLLEASERQSLTQAAVQEADTLLNLGQPRQALGYCSLAILAGGSSTCHLRRRATCLAELQEFSRALGDLDHVLREGSRDSDLQTQVEDFCSQGRLLLGLGDEAAAAGAFAQALHLAPTQAQSSLWERPGRAPATHILLCQARCCLVEQRYSEAWTAAEAGLLLDPEHSGLKRLKARIRREASSGCRLH</sequence>
<comment type="caution">
    <text evidence="1">The sequence shown here is derived from an EMBL/GenBank/DDBJ whole genome shotgun (WGS) entry which is preliminary data.</text>
</comment>
<protein>
    <submittedName>
        <fullName evidence="1">Uncharacterized protein</fullName>
    </submittedName>
</protein>
<keyword evidence="2" id="KW-1185">Reference proteome</keyword>
<proteinExistence type="predicted"/>
<name>A0ACB9USM6_9CETA</name>
<dbReference type="Proteomes" id="UP001057279">
    <property type="component" value="Linkage Group LG12"/>
</dbReference>
<evidence type="ECO:0000313" key="2">
    <source>
        <dbReference type="Proteomes" id="UP001057279"/>
    </source>
</evidence>
<gene>
    <name evidence="1" type="ORF">MJG53_011181</name>
</gene>
<evidence type="ECO:0000313" key="1">
    <source>
        <dbReference type="EMBL" id="KAI4578326.1"/>
    </source>
</evidence>
<organism evidence="1 2">
    <name type="scientific">Ovis ammon polii x Ovis aries</name>
    <dbReference type="NCBI Taxonomy" id="2918886"/>
    <lineage>
        <taxon>Eukaryota</taxon>
        <taxon>Metazoa</taxon>
        <taxon>Chordata</taxon>
        <taxon>Craniata</taxon>
        <taxon>Vertebrata</taxon>
        <taxon>Euteleostomi</taxon>
        <taxon>Mammalia</taxon>
        <taxon>Eutheria</taxon>
        <taxon>Laurasiatheria</taxon>
        <taxon>Artiodactyla</taxon>
        <taxon>Ruminantia</taxon>
        <taxon>Pecora</taxon>
        <taxon>Bovidae</taxon>
        <taxon>Caprinae</taxon>
        <taxon>Ovis</taxon>
    </lineage>
</organism>